<dbReference type="AlphaFoldDB" id="A0A0F9FPP7"/>
<reference evidence="1" key="1">
    <citation type="journal article" date="2015" name="Nature">
        <title>Complex archaea that bridge the gap between prokaryotes and eukaryotes.</title>
        <authorList>
            <person name="Spang A."/>
            <person name="Saw J.H."/>
            <person name="Jorgensen S.L."/>
            <person name="Zaremba-Niedzwiedzka K."/>
            <person name="Martijn J."/>
            <person name="Lind A.E."/>
            <person name="van Eijk R."/>
            <person name="Schleper C."/>
            <person name="Guy L."/>
            <person name="Ettema T.J."/>
        </authorList>
    </citation>
    <scope>NUCLEOTIDE SEQUENCE</scope>
</reference>
<sequence>MINPSVSIVKKKLWRYGYSVKTFTTRDFELLVNQKIRVKVTSSRFKNKDGKYEWGITLTSLKKKWDILVTVLWLPVGEPNVLFFTRKNIIKKYGENEVGAGGMTKVLKKNVT</sequence>
<feature type="non-terminal residue" evidence="1">
    <location>
        <position position="112"/>
    </location>
</feature>
<dbReference type="EMBL" id="LAZR01020632">
    <property type="protein sequence ID" value="KKL88203.1"/>
    <property type="molecule type" value="Genomic_DNA"/>
</dbReference>
<name>A0A0F9FPP7_9ZZZZ</name>
<organism evidence="1">
    <name type="scientific">marine sediment metagenome</name>
    <dbReference type="NCBI Taxonomy" id="412755"/>
    <lineage>
        <taxon>unclassified sequences</taxon>
        <taxon>metagenomes</taxon>
        <taxon>ecological metagenomes</taxon>
    </lineage>
</organism>
<comment type="caution">
    <text evidence="1">The sequence shown here is derived from an EMBL/GenBank/DDBJ whole genome shotgun (WGS) entry which is preliminary data.</text>
</comment>
<proteinExistence type="predicted"/>
<evidence type="ECO:0000313" key="1">
    <source>
        <dbReference type="EMBL" id="KKL88203.1"/>
    </source>
</evidence>
<protein>
    <submittedName>
        <fullName evidence="1">Uncharacterized protein</fullName>
    </submittedName>
</protein>
<accession>A0A0F9FPP7</accession>
<gene>
    <name evidence="1" type="ORF">LCGC14_1927010</name>
</gene>